<name>A0A5K1GL95_9MAGN</name>
<protein>
    <submittedName>
        <fullName evidence="1">Uncharacterized protein</fullName>
    </submittedName>
</protein>
<evidence type="ECO:0000313" key="1">
    <source>
        <dbReference type="EMBL" id="VVW78058.1"/>
    </source>
</evidence>
<organism evidence="1">
    <name type="scientific">Nymphaea colorata</name>
    <name type="common">pocket water lily</name>
    <dbReference type="NCBI Taxonomy" id="210225"/>
    <lineage>
        <taxon>Eukaryota</taxon>
        <taxon>Viridiplantae</taxon>
        <taxon>Streptophyta</taxon>
        <taxon>Embryophyta</taxon>
        <taxon>Tracheophyta</taxon>
        <taxon>Spermatophyta</taxon>
        <taxon>Magnoliopsida</taxon>
        <taxon>Nymphaeales</taxon>
        <taxon>Nymphaeaceae</taxon>
        <taxon>Nymphaea</taxon>
    </lineage>
</organism>
<sequence length="66" mass="7179">MDAITGEVFKMVKAEEGSTLNQEEFNQLMLEIISSIMLQLEGNPVTVSSNAVVNEPLNSTLLSPPE</sequence>
<reference evidence="1" key="1">
    <citation type="submission" date="2019-09" db="EMBL/GenBank/DDBJ databases">
        <authorList>
            <person name="Zhang L."/>
        </authorList>
    </citation>
    <scope>NUCLEOTIDE SEQUENCE</scope>
</reference>
<proteinExistence type="predicted"/>
<accession>A0A5K1GL95</accession>
<gene>
    <name evidence="1" type="ORF">NYM_LOCUS27091</name>
</gene>
<dbReference type="EMBL" id="LR721787">
    <property type="protein sequence ID" value="VVW78058.1"/>
    <property type="molecule type" value="Genomic_DNA"/>
</dbReference>
<dbReference type="AlphaFoldDB" id="A0A5K1GL95"/>